<evidence type="ECO:0000256" key="3">
    <source>
        <dbReference type="ARBA" id="ARBA00013746"/>
    </source>
</evidence>
<dbReference type="SMART" id="SM00185">
    <property type="entry name" value="ARM"/>
    <property type="match status" value="10"/>
</dbReference>
<dbReference type="GO" id="GO:0034657">
    <property type="term" value="C:GID complex"/>
    <property type="evidence" value="ECO:0007669"/>
    <property type="project" value="TreeGrafter"/>
</dbReference>
<dbReference type="FunFam" id="1.25.10.10:FF:000061">
    <property type="entry name" value="armadillo repeat-containing protein 8 isoform X1"/>
    <property type="match status" value="1"/>
</dbReference>
<dbReference type="InterPro" id="IPR011989">
    <property type="entry name" value="ARM-like"/>
</dbReference>
<dbReference type="GO" id="GO:0043161">
    <property type="term" value="P:proteasome-mediated ubiquitin-dependent protein catabolic process"/>
    <property type="evidence" value="ECO:0007669"/>
    <property type="project" value="TreeGrafter"/>
</dbReference>
<proteinExistence type="predicted"/>
<keyword evidence="6" id="KW-0539">Nucleus</keyword>
<dbReference type="AlphaFoldDB" id="A0A8C3G664"/>
<dbReference type="FunFam" id="1.25.10.10:FF:000070">
    <property type="entry name" value="armadillo repeat-containing protein 8 isoform X1"/>
    <property type="match status" value="1"/>
</dbReference>
<dbReference type="Proteomes" id="UP000694565">
    <property type="component" value="Unplaced"/>
</dbReference>
<reference evidence="8" key="2">
    <citation type="submission" date="2025-09" db="UniProtKB">
        <authorList>
            <consortium name="Ensembl"/>
        </authorList>
    </citation>
    <scope>IDENTIFICATION</scope>
</reference>
<dbReference type="GO" id="GO:0005737">
    <property type="term" value="C:cytoplasm"/>
    <property type="evidence" value="ECO:0007669"/>
    <property type="project" value="UniProtKB-SubCell"/>
</dbReference>
<name>A0A8C3G664_CYCLU</name>
<dbReference type="PANTHER" id="PTHR15651">
    <property type="entry name" value="ARMADILLO REPEAT-CONTAINING PROTEIN 8"/>
    <property type="match status" value="1"/>
</dbReference>
<dbReference type="PROSITE" id="PS50176">
    <property type="entry name" value="ARM_REPEAT"/>
    <property type="match status" value="2"/>
</dbReference>
<feature type="repeat" description="ARM" evidence="7">
    <location>
        <begin position="52"/>
        <end position="88"/>
    </location>
</feature>
<evidence type="ECO:0000256" key="4">
    <source>
        <dbReference type="ARBA" id="ARBA00022490"/>
    </source>
</evidence>
<feature type="repeat" description="ARM" evidence="7">
    <location>
        <begin position="502"/>
        <end position="544"/>
    </location>
</feature>
<dbReference type="GeneTree" id="ENSGT00390000003033"/>
<keyword evidence="4" id="KW-0963">Cytoplasm</keyword>
<dbReference type="InterPro" id="IPR016024">
    <property type="entry name" value="ARM-type_fold"/>
</dbReference>
<evidence type="ECO:0000256" key="7">
    <source>
        <dbReference type="PROSITE-ProRule" id="PRU00259"/>
    </source>
</evidence>
<evidence type="ECO:0000256" key="5">
    <source>
        <dbReference type="ARBA" id="ARBA00022737"/>
    </source>
</evidence>
<sequence length="664" mass="74508">MPTTLCKFTATSRHYVDRLFDPDPQKVLQGVIDMKNAVIGNNKQKANLIVLGAVPRLLYLLQQSSSSAELRTECAVVLGSLAMGTENNIKSLVDCHIIPALLQGLLCPDLIFIEACLRCLRTVFISPVTPVQLLYTDPTVIPHLMSLLSRSQRTQEYITQIFSHCCKTPEHQTVLFNHGAIQNIAPLLTSPSYKVRMQALKCFSVLAYENTQVSMTLVNVLVDGELLSQVFVRMMQRDQPIEMQLTAAKCLTYMCRAGAIRTDDRCIVLKTLPCLVRMCSKEHLLEERVEGAETLAYLMEPDVELQRIASTTDHLVAMLADYFKYPSSVSAITDIKRLDHDLKHAHELRQAAFKLYASLGSNDEDIRKKITETENMMDRIVSGLSESSIKVRLAAVRCLHSLSRSVQQLRTSFHDHAVWKPLMKLLQNAPDEVLVMASSTLCNLLLEFSPSKEPILESGVIELLCSLTQSDSPALRVNGIWALMNMAFQADQKVKVEIVRGLGTEQLFRLLSDPDTNVLMKTLGLLRNLLSTRPHIDQIMSSHGKQIMQAVTLILEAEHSIEVKEQTLCILANIADGNTAKELIMTNEDVLQKIKYYMGHSNVKLQLAATFCISNLIWNEEDGSQERQDKLREMGFVDILHKLTQASDPNLCDRAKTAMQQYLA</sequence>
<protein>
    <recommendedName>
        <fullName evidence="3">Armadillo repeat-containing protein 8</fullName>
    </recommendedName>
</protein>
<dbReference type="GO" id="GO:0005634">
    <property type="term" value="C:nucleus"/>
    <property type="evidence" value="ECO:0007669"/>
    <property type="project" value="UniProtKB-SubCell"/>
</dbReference>
<evidence type="ECO:0000313" key="8">
    <source>
        <dbReference type="Ensembl" id="ENSCLMP00005037150.1"/>
    </source>
</evidence>
<dbReference type="SUPFAM" id="SSF48371">
    <property type="entry name" value="ARM repeat"/>
    <property type="match status" value="1"/>
</dbReference>
<evidence type="ECO:0000256" key="6">
    <source>
        <dbReference type="ARBA" id="ARBA00023242"/>
    </source>
</evidence>
<dbReference type="Gene3D" id="1.25.10.10">
    <property type="entry name" value="Leucine-rich Repeat Variant"/>
    <property type="match status" value="2"/>
</dbReference>
<comment type="subcellular location">
    <subcellularLocation>
        <location evidence="2">Cytoplasm</location>
    </subcellularLocation>
    <subcellularLocation>
        <location evidence="1">Nucleus</location>
    </subcellularLocation>
</comment>
<gene>
    <name evidence="8" type="primary">armc8</name>
</gene>
<evidence type="ECO:0000256" key="2">
    <source>
        <dbReference type="ARBA" id="ARBA00004496"/>
    </source>
</evidence>
<dbReference type="PANTHER" id="PTHR15651:SF7">
    <property type="entry name" value="ARMADILLO REPEAT-CONTAINING PROTEIN 8"/>
    <property type="match status" value="1"/>
</dbReference>
<evidence type="ECO:0000256" key="1">
    <source>
        <dbReference type="ARBA" id="ARBA00004123"/>
    </source>
</evidence>
<dbReference type="Ensembl" id="ENSCLMT00005038596.1">
    <property type="protein sequence ID" value="ENSCLMP00005037150.1"/>
    <property type="gene ID" value="ENSCLMG00005016928.1"/>
</dbReference>
<dbReference type="InterPro" id="IPR038739">
    <property type="entry name" value="ARMC8/Vid28"/>
</dbReference>
<keyword evidence="9" id="KW-1185">Reference proteome</keyword>
<dbReference type="Pfam" id="PF00514">
    <property type="entry name" value="Arm"/>
    <property type="match status" value="1"/>
</dbReference>
<reference evidence="8" key="1">
    <citation type="submission" date="2025-08" db="UniProtKB">
        <authorList>
            <consortium name="Ensembl"/>
        </authorList>
    </citation>
    <scope>IDENTIFICATION</scope>
</reference>
<accession>A0A8C3G664</accession>
<keyword evidence="5" id="KW-0677">Repeat</keyword>
<dbReference type="InterPro" id="IPR000225">
    <property type="entry name" value="Armadillo"/>
</dbReference>
<organism evidence="8 9">
    <name type="scientific">Cyclopterus lumpus</name>
    <name type="common">Lumpsucker</name>
    <dbReference type="NCBI Taxonomy" id="8103"/>
    <lineage>
        <taxon>Eukaryota</taxon>
        <taxon>Metazoa</taxon>
        <taxon>Chordata</taxon>
        <taxon>Craniata</taxon>
        <taxon>Vertebrata</taxon>
        <taxon>Euteleostomi</taxon>
        <taxon>Actinopterygii</taxon>
        <taxon>Neopterygii</taxon>
        <taxon>Teleostei</taxon>
        <taxon>Neoteleostei</taxon>
        <taxon>Acanthomorphata</taxon>
        <taxon>Eupercaria</taxon>
        <taxon>Perciformes</taxon>
        <taxon>Cottioidei</taxon>
        <taxon>Cottales</taxon>
        <taxon>Cyclopteridae</taxon>
        <taxon>Cyclopterus</taxon>
    </lineage>
</organism>
<evidence type="ECO:0000313" key="9">
    <source>
        <dbReference type="Proteomes" id="UP000694565"/>
    </source>
</evidence>